<dbReference type="InterPro" id="IPR056823">
    <property type="entry name" value="TEN-like_YD-shell"/>
</dbReference>
<dbReference type="Gene3D" id="2.60.40.10">
    <property type="entry name" value="Immunoglobulins"/>
    <property type="match status" value="1"/>
</dbReference>
<dbReference type="InterPro" id="IPR056820">
    <property type="entry name" value="TEN_TTR-like"/>
</dbReference>
<evidence type="ECO:0000313" key="8">
    <source>
        <dbReference type="Proteomes" id="UP000249522"/>
    </source>
</evidence>
<feature type="domain" description="SLH" evidence="6">
    <location>
        <begin position="160"/>
        <end position="219"/>
    </location>
</feature>
<dbReference type="NCBIfam" id="TIGR03696">
    <property type="entry name" value="Rhs_assc_core"/>
    <property type="match status" value="1"/>
</dbReference>
<dbReference type="InterPro" id="IPR003961">
    <property type="entry name" value="FN3_dom"/>
</dbReference>
<dbReference type="InterPro" id="IPR006530">
    <property type="entry name" value="YD"/>
</dbReference>
<dbReference type="Proteomes" id="UP000249522">
    <property type="component" value="Unassembled WGS sequence"/>
</dbReference>
<dbReference type="SUPFAM" id="SSF63829">
    <property type="entry name" value="Calcium-dependent phosphotriesterase"/>
    <property type="match status" value="1"/>
</dbReference>
<dbReference type="PANTHER" id="PTHR11219">
    <property type="entry name" value="TENEURIN AND N-ACETYLGLUCOSAMINE-1-PHOSPHODIESTER ALPHA-N-ACETYLGLUCOSAMINIDASE"/>
    <property type="match status" value="1"/>
</dbReference>
<keyword evidence="8" id="KW-1185">Reference proteome</keyword>
<dbReference type="Pfam" id="PF00395">
    <property type="entry name" value="SLH"/>
    <property type="match status" value="3"/>
</dbReference>
<dbReference type="PANTHER" id="PTHR11219:SF69">
    <property type="entry name" value="TENEURIN-A"/>
    <property type="match status" value="1"/>
</dbReference>
<dbReference type="Gene3D" id="2.180.10.10">
    <property type="entry name" value="RHS repeat-associated core"/>
    <property type="match status" value="2"/>
</dbReference>
<dbReference type="NCBIfam" id="TIGR01643">
    <property type="entry name" value="YD_repeat_2x"/>
    <property type="match status" value="4"/>
</dbReference>
<dbReference type="InterPro" id="IPR008969">
    <property type="entry name" value="CarboxyPept-like_regulatory"/>
</dbReference>
<dbReference type="InterPro" id="IPR036116">
    <property type="entry name" value="FN3_sf"/>
</dbReference>
<feature type="region of interest" description="Disordered" evidence="4">
    <location>
        <begin position="738"/>
        <end position="768"/>
    </location>
</feature>
<feature type="compositionally biased region" description="Low complexity" evidence="4">
    <location>
        <begin position="279"/>
        <end position="289"/>
    </location>
</feature>
<dbReference type="Pfam" id="PF24329">
    <property type="entry name" value="FN-plug_TEN1-4"/>
    <property type="match status" value="1"/>
</dbReference>
<dbReference type="SUPFAM" id="SSF49265">
    <property type="entry name" value="Fibronectin type III"/>
    <property type="match status" value="1"/>
</dbReference>
<evidence type="ECO:0000259" key="6">
    <source>
        <dbReference type="PROSITE" id="PS51272"/>
    </source>
</evidence>
<feature type="compositionally biased region" description="Gly residues" evidence="4">
    <location>
        <begin position="240"/>
        <end position="278"/>
    </location>
</feature>
<reference evidence="7 8" key="1">
    <citation type="submission" date="2018-06" db="EMBL/GenBank/DDBJ databases">
        <title>Paenibacillus imtechensis sp. nov.</title>
        <authorList>
            <person name="Pinnaka A.K."/>
            <person name="Singh H."/>
            <person name="Kaur M."/>
        </authorList>
    </citation>
    <scope>NUCLEOTIDE SEQUENCE [LARGE SCALE GENOMIC DNA]</scope>
    <source>
        <strain evidence="7 8">SMB1</strain>
    </source>
</reference>
<keyword evidence="1" id="KW-0245">EGF-like domain</keyword>
<dbReference type="InterPro" id="IPR022385">
    <property type="entry name" value="Rhs_assc_core"/>
</dbReference>
<feature type="domain" description="SLH" evidence="6">
    <location>
        <begin position="96"/>
        <end position="159"/>
    </location>
</feature>
<keyword evidence="2" id="KW-0677">Repeat</keyword>
<comment type="caution">
    <text evidence="7">The sequence shown here is derived from an EMBL/GenBank/DDBJ whole genome shotgun (WGS) entry which is preliminary data.</text>
</comment>
<dbReference type="GO" id="GO:0007157">
    <property type="term" value="P:heterophilic cell-cell adhesion via plasma membrane cell adhesion molecules"/>
    <property type="evidence" value="ECO:0007669"/>
    <property type="project" value="TreeGrafter"/>
</dbReference>
<dbReference type="SMART" id="SM00060">
    <property type="entry name" value="FN3"/>
    <property type="match status" value="1"/>
</dbReference>
<evidence type="ECO:0000256" key="2">
    <source>
        <dbReference type="ARBA" id="ARBA00022737"/>
    </source>
</evidence>
<keyword evidence="3" id="KW-1015">Disulfide bond</keyword>
<dbReference type="CDD" id="cd00063">
    <property type="entry name" value="FN3"/>
    <property type="match status" value="1"/>
</dbReference>
<dbReference type="GO" id="GO:0046982">
    <property type="term" value="F:protein heterodimerization activity"/>
    <property type="evidence" value="ECO:0007669"/>
    <property type="project" value="TreeGrafter"/>
</dbReference>
<dbReference type="Pfam" id="PF25023">
    <property type="entry name" value="TEN_YD-shell"/>
    <property type="match status" value="2"/>
</dbReference>
<dbReference type="OrthoDB" id="41445at2"/>
<dbReference type="GO" id="GO:0050839">
    <property type="term" value="F:cell adhesion molecule binding"/>
    <property type="evidence" value="ECO:0007669"/>
    <property type="project" value="TreeGrafter"/>
</dbReference>
<evidence type="ECO:0000256" key="1">
    <source>
        <dbReference type="ARBA" id="ARBA00022536"/>
    </source>
</evidence>
<dbReference type="Pfam" id="PF25020">
    <property type="entry name" value="TTR_TEN1-4"/>
    <property type="match status" value="1"/>
</dbReference>
<dbReference type="SUPFAM" id="SSF49464">
    <property type="entry name" value="Carboxypeptidase regulatory domain-like"/>
    <property type="match status" value="1"/>
</dbReference>
<dbReference type="EMBL" id="QKRB01000044">
    <property type="protein sequence ID" value="PZD95350.1"/>
    <property type="molecule type" value="Genomic_DNA"/>
</dbReference>
<evidence type="ECO:0000256" key="3">
    <source>
        <dbReference type="ARBA" id="ARBA00023157"/>
    </source>
</evidence>
<dbReference type="InterPro" id="IPR001119">
    <property type="entry name" value="SLH_dom"/>
</dbReference>
<feature type="compositionally biased region" description="Pro residues" evidence="4">
    <location>
        <begin position="739"/>
        <end position="751"/>
    </location>
</feature>
<evidence type="ECO:0000259" key="5">
    <source>
        <dbReference type="PROSITE" id="PS50853"/>
    </source>
</evidence>
<feature type="domain" description="Fibronectin type-III" evidence="5">
    <location>
        <begin position="299"/>
        <end position="393"/>
    </location>
</feature>
<accession>A0A2W1LB49</accession>
<dbReference type="PROSITE" id="PS50853">
    <property type="entry name" value="FN3"/>
    <property type="match status" value="1"/>
</dbReference>
<feature type="region of interest" description="Disordered" evidence="4">
    <location>
        <begin position="210"/>
        <end position="305"/>
    </location>
</feature>
<gene>
    <name evidence="7" type="ORF">DNH61_12470</name>
</gene>
<protein>
    <submittedName>
        <fullName evidence="7">Uncharacterized protein</fullName>
    </submittedName>
</protein>
<evidence type="ECO:0000313" key="7">
    <source>
        <dbReference type="EMBL" id="PZD95350.1"/>
    </source>
</evidence>
<dbReference type="InterPro" id="IPR057627">
    <property type="entry name" value="FN-plug_TEN1-4"/>
</dbReference>
<dbReference type="InterPro" id="IPR013783">
    <property type="entry name" value="Ig-like_fold"/>
</dbReference>
<dbReference type="PROSITE" id="PS51272">
    <property type="entry name" value="SLH"/>
    <property type="match status" value="3"/>
</dbReference>
<dbReference type="Gene3D" id="2.60.40.1120">
    <property type="entry name" value="Carboxypeptidase-like, regulatory domain"/>
    <property type="match status" value="1"/>
</dbReference>
<name>A0A2W1LB49_9BACL</name>
<organism evidence="7 8">
    <name type="scientific">Paenibacillus sambharensis</name>
    <dbReference type="NCBI Taxonomy" id="1803190"/>
    <lineage>
        <taxon>Bacteria</taxon>
        <taxon>Bacillati</taxon>
        <taxon>Bacillota</taxon>
        <taxon>Bacilli</taxon>
        <taxon>Bacillales</taxon>
        <taxon>Paenibacillaceae</taxon>
        <taxon>Paenibacillus</taxon>
    </lineage>
</organism>
<dbReference type="RefSeq" id="WP_111146980.1">
    <property type="nucleotide sequence ID" value="NZ_QKRB01000044.1"/>
</dbReference>
<proteinExistence type="predicted"/>
<sequence>MRFHPACYRILITALLFSMITTSLLPPGISMARAETAASSEALPPWAEREIASLREAGIIQGYSDGSFKPGKLVTRAEYAVFLNRLSPEETAGLNGTTLTFSDVTDEWFAAEVRQAVRRGISQGYPDGTFRPNEAVNRLEAAVMLDRVLHIEQQGSVSFTDSSRIPSWAAPAVSALTHANLLQGYPDGTFGGERKLTRAETAVLLYRAQVKLSGTGTPPEEEPAKPEGDGTESPVPQTGGSVGSGGSGSSGGNPGGSPIGNPGGNPGGSPGGNPGGNPGETPGNPDGGTNPPPVEDRTPPAIPAGLTALAGNGTVKLEWQAVNDSDLAGYKAYVSVDEGATWKEALDAKTETAHTFSSLTNGTAYHFAVTAYDRSGNESAKSASVAATPAAPADPNVPSDPAVVAPALQVTGKTRFADSTSFLYTGDQPIQKGVQPGTIREERVTVLRGTVLDASGQPLEGVAVSILDHPEYGHTHTRTDGMFDLAVNGGSTLVVEYSKDGYMPIQRKITVPVNDFASLPDVVLLAYDSRVTEVRLNDTDHVQVAQGSPVTDEDGTRQATMIFPKNTTAELIMPDGTKQPLESLHVRATEYTVGEDGPSSMPGDLPAHVGYTYAVELSADEAVEAGAAEIRFNQPLHLYVDNFLEFPVGEVVPIGYYDRQLGAWVPSDNGKVIQVLNTDGRVAAIDSDGDGQPDDEAKLAEIGMTLDERRQLAALYKPGHTLWRSPIEHFTPWDCNWPYGPPEDAVPPPDEAPNEDKPDEEDPCQTSGSVIGCQDQSLQEIIPVTGTGMSLVYSSKRTEGYKSNVLDIQLMGDTAPSSLKEIRMELQVAGQRIVKTFTPSPNLTYTYEWNGKDAYGREMFGQTSYHVKVLYEYPLAYYASSSDFTRSFGRLSGQNGRVIGNRASATVSVDREWKGQLRSTLNPFEESGVAGWSLNNHHASDGSRVYLGSGGQLSLGGQYRSEVVQPLDEIIQSKHDQMAITPDGTIHMILEEKTPEGARNRLVSRDESGNLIESELPAQGILHLRASQAGELYVSGFDWSAQDEPTTIWRKVKGTEEWVKVAGGGSTAARNIKQGQALTEISLGRLYNFEVDREGRLYLLMDDRLFRADLDGVVEVMSSLAAEVQAPEGPATPGRIGFIDDFQLGTDGSIYLYDQDGDSSYRDRFRKITPDGMVRLIFHSEPYGAQTTRIHDGAHVSEEIMSNITSGFKVDYQGNLYMISSLYPNYDMFKLTTEGYFQLIKEDYLNFHIHAHITTVSPDGDIYYVNVDQDNPDHSYSRFTQKTSVTSGNLAVDEEGRYAFEFETGTGRHLKTLDAVTGHIIYTYQYDDAGCLLSITDRYGDAVTIERDASGVPIAIAAPSGQRTELTVNGQGELIQVVNPAGEDYEIQYSANGLVTQFVDPNGNVRKYGYDEAGLLLTAEDPEGGVKTLSRHSIKDGYQVTLTSPAGRTTTFSIQNMYGTIRRETIDSNGASTVSTAYPDGRQEIAYPDGTKVTKRLKPDPRWGMSVPVLAELRVSSPSGKPFVYQEERLAVLENTADPFSLKEYTVLNKVNGVSSSVHYDAAQRMYTETSLAGRQVRTHMNEKFEVVRVENNQGYAPTTYEYDDQGRLSTMQKGTQFVRYTYDSLNRMVEAEDASGSRKHFEYDKANRLVSVRQPGGNTYSKQYDANSNLTGIVMPDQALYEMGYTGLDKLESFMPGGNPDMAVQREFAPGGELSKVTMPSGRQLEYQYDEGGRMTGMNDPDVQRAFEYAGRTNRISGMKSTSNGRVQSVEYQYDDSEVVSMNWSGEANAQFEYSYDWFSNLSNIRMTVPTAVYGTVTNAVYNIPLSWDVDGVLLGFGPLYYGGTDDRHSWSQISGLCQNDDDWNPCYGEYFHTSITQDELGRMEELRYSKEAGCVYPEGGALTTMHSLPNDGDYCGEVIPNLYSVKYQYDLRGWMTGKTVVTPDGTETYTYEYDANGQLLHATRVSPAGETFTESYTYDQNRNRTSRQVSGSPEETAIYGPYDQLMQVGPDAYHFNEDGYLTERGTDRFHYGVHGELLEAAVNGETIQYTYDATGRRTSRIDSQGTTTYLYGNPHAALQLTASVDPQGALTVYYYNQEGFLTAFDRGGSRYLVITDAVGTPLAVINADGDTVKELRYDSFGVLLSDSNPAFGLALGFAGGLADEATKLVRFGSRDYDPASGRWTARDPILYDSNQANLYVYVNNNPVQLRDPCGMFCVGGSAYAGAGGGAQACFTDEGMSVCGELGFGAGGGLEVSPSGDLAPNSASVEASVKGGVGPVSGKIGGKMERNFDTDCVSGGGIAEIGIGPVTIDFTDPGNTNIGGDWNDLNKSLPDVVKDSMADLSLKAEASAKGKVCGQYRW</sequence>
<dbReference type="GO" id="GO:0042803">
    <property type="term" value="F:protein homodimerization activity"/>
    <property type="evidence" value="ECO:0007669"/>
    <property type="project" value="TreeGrafter"/>
</dbReference>
<feature type="domain" description="SLH" evidence="6">
    <location>
        <begin position="34"/>
        <end position="95"/>
    </location>
</feature>
<dbReference type="Pfam" id="PF00041">
    <property type="entry name" value="fn3"/>
    <property type="match status" value="1"/>
</dbReference>
<evidence type="ECO:0000256" key="4">
    <source>
        <dbReference type="SAM" id="MobiDB-lite"/>
    </source>
</evidence>
<dbReference type="InterPro" id="IPR051216">
    <property type="entry name" value="Teneurin"/>
</dbReference>